<reference evidence="7" key="1">
    <citation type="submission" date="2011-12" db="EMBL/GenBank/DDBJ databases">
        <title>The Draft Genome of Lepisosteus oculatus.</title>
        <authorList>
            <consortium name="The Broad Institute Genome Assembly &amp; Analysis Group"/>
            <consortium name="Computational R&amp;D Group"/>
            <consortium name="and Sequencing Platform"/>
            <person name="Di Palma F."/>
            <person name="Alfoldi J."/>
            <person name="Johnson J."/>
            <person name="Berlin A."/>
            <person name="Gnerre S."/>
            <person name="Jaffe D."/>
            <person name="MacCallum I."/>
            <person name="Young S."/>
            <person name="Walker B.J."/>
            <person name="Lander E.S."/>
            <person name="Lindblad-Toh K."/>
        </authorList>
    </citation>
    <scope>NUCLEOTIDE SEQUENCE [LARGE SCALE GENOMIC DNA]</scope>
</reference>
<dbReference type="FunFam" id="3.40.50.300:FF:002274">
    <property type="entry name" value="Si:dkeyp-69e1.8"/>
    <property type="match status" value="1"/>
</dbReference>
<dbReference type="InterPro" id="IPR027417">
    <property type="entry name" value="P-loop_NTPase"/>
</dbReference>
<dbReference type="Proteomes" id="UP000018468">
    <property type="component" value="Linkage group LG5"/>
</dbReference>
<reference evidence="6" key="3">
    <citation type="submission" date="2025-09" db="UniProtKB">
        <authorList>
            <consortium name="Ensembl"/>
        </authorList>
    </citation>
    <scope>IDENTIFICATION</scope>
</reference>
<evidence type="ECO:0000313" key="7">
    <source>
        <dbReference type="Proteomes" id="UP000018468"/>
    </source>
</evidence>
<dbReference type="Pfam" id="PF04548">
    <property type="entry name" value="AIG1"/>
    <property type="match status" value="1"/>
</dbReference>
<dbReference type="SUPFAM" id="SSF52540">
    <property type="entry name" value="P-loop containing nucleoside triphosphate hydrolases"/>
    <property type="match status" value="1"/>
</dbReference>
<evidence type="ECO:0000256" key="3">
    <source>
        <dbReference type="ARBA" id="ARBA00023134"/>
    </source>
</evidence>
<dbReference type="GO" id="GO:0003924">
    <property type="term" value="F:GTPase activity"/>
    <property type="evidence" value="ECO:0000318"/>
    <property type="project" value="GO_Central"/>
</dbReference>
<evidence type="ECO:0000256" key="4">
    <source>
        <dbReference type="SAM" id="MobiDB-lite"/>
    </source>
</evidence>
<dbReference type="AlphaFoldDB" id="W5M0V0"/>
<evidence type="ECO:0000256" key="1">
    <source>
        <dbReference type="ARBA" id="ARBA00008535"/>
    </source>
</evidence>
<dbReference type="Bgee" id="ENSLOCG00000001738">
    <property type="expression patterns" value="Expressed in mesonephros and 4 other cell types or tissues"/>
</dbReference>
<protein>
    <recommendedName>
        <fullName evidence="5">AIG1-type G domain-containing protein</fullName>
    </recommendedName>
</protein>
<evidence type="ECO:0000256" key="2">
    <source>
        <dbReference type="ARBA" id="ARBA00022741"/>
    </source>
</evidence>
<dbReference type="InterPro" id="IPR006703">
    <property type="entry name" value="G_AIG1"/>
</dbReference>
<dbReference type="OMA" id="MHESYED"/>
<dbReference type="Gene3D" id="3.40.50.300">
    <property type="entry name" value="P-loop containing nucleotide triphosphate hydrolases"/>
    <property type="match status" value="1"/>
</dbReference>
<dbReference type="PROSITE" id="PS51720">
    <property type="entry name" value="G_AIG1"/>
    <property type="match status" value="1"/>
</dbReference>
<evidence type="ECO:0000259" key="5">
    <source>
        <dbReference type="PROSITE" id="PS51720"/>
    </source>
</evidence>
<comment type="similarity">
    <text evidence="1">Belongs to the TRAFAC class TrmE-Era-EngA-EngB-Septin-like GTPase superfamily. AIG1/Toc34/Toc159-like paraseptin GTPase family. IAN subfamily.</text>
</comment>
<feature type="region of interest" description="Disordered" evidence="4">
    <location>
        <begin position="1"/>
        <end position="23"/>
    </location>
</feature>
<feature type="domain" description="AIG1-type G" evidence="5">
    <location>
        <begin position="25"/>
        <end position="220"/>
    </location>
</feature>
<dbReference type="InParanoid" id="W5M0V0"/>
<dbReference type="PANTHER" id="PTHR10903">
    <property type="entry name" value="GTPASE, IMAP FAMILY MEMBER-RELATED"/>
    <property type="match status" value="1"/>
</dbReference>
<dbReference type="InterPro" id="IPR045058">
    <property type="entry name" value="GIMA/IAN/Toc"/>
</dbReference>
<accession>W5M0V0</accession>
<dbReference type="CDD" id="cd01852">
    <property type="entry name" value="AIG1"/>
    <property type="match status" value="1"/>
</dbReference>
<keyword evidence="7" id="KW-1185">Reference proteome</keyword>
<sequence length="308" mass="35695">MATEGGRRKREEKGPSVSSSKQVHPSELRIVLLGALGVGKSLTGNTILGGSVFESEYSITSECQKREGMVAGRRVAVVEVPDLFHAALTRDKTLAEKCLALCSPGPHAFLLVVRVGKLTTEEEVALEAIRNVFGEAASKHTMILFSHRDELKGQTIQQHVEESGDDLKILLEKCGDRHHVLNNKNVNDRLQVTQLLEKIDQMVEENAGWYYTKNIYQETEGAIRLKEQQYKEEWIQREEEFNQQHENKLKERERRTEVELIIRFQDEQLRREQELQKRFQDEQLSREQQLEKRSEDEQTRTKKEMEKR</sequence>
<dbReference type="GeneTree" id="ENSGT01140000282522"/>
<dbReference type="STRING" id="7918.ENSLOCP00000002007"/>
<keyword evidence="3" id="KW-0342">GTP-binding</keyword>
<dbReference type="GO" id="GO:0005525">
    <property type="term" value="F:GTP binding"/>
    <property type="evidence" value="ECO:0007669"/>
    <property type="project" value="UniProtKB-KW"/>
</dbReference>
<name>W5M0V0_LEPOC</name>
<feature type="region of interest" description="Disordered" evidence="4">
    <location>
        <begin position="280"/>
        <end position="308"/>
    </location>
</feature>
<proteinExistence type="inferred from homology"/>
<evidence type="ECO:0000313" key="6">
    <source>
        <dbReference type="Ensembl" id="ENSLOCP00000002007.1"/>
    </source>
</evidence>
<dbReference type="PANTHER" id="PTHR10903:SF167">
    <property type="entry name" value="GTPASE IMAP FAMILY MEMBER 6-RELATED"/>
    <property type="match status" value="1"/>
</dbReference>
<dbReference type="Ensembl" id="ENSLOCT00000002012.1">
    <property type="protein sequence ID" value="ENSLOCP00000002007.1"/>
    <property type="gene ID" value="ENSLOCG00000001738.1"/>
</dbReference>
<organism evidence="6 7">
    <name type="scientific">Lepisosteus oculatus</name>
    <name type="common">Spotted gar</name>
    <dbReference type="NCBI Taxonomy" id="7918"/>
    <lineage>
        <taxon>Eukaryota</taxon>
        <taxon>Metazoa</taxon>
        <taxon>Chordata</taxon>
        <taxon>Craniata</taxon>
        <taxon>Vertebrata</taxon>
        <taxon>Euteleostomi</taxon>
        <taxon>Actinopterygii</taxon>
        <taxon>Neopterygii</taxon>
        <taxon>Holostei</taxon>
        <taxon>Semionotiformes</taxon>
        <taxon>Lepisosteidae</taxon>
        <taxon>Lepisosteus</taxon>
    </lineage>
</organism>
<feature type="compositionally biased region" description="Basic and acidic residues" evidence="4">
    <location>
        <begin position="1"/>
        <end position="14"/>
    </location>
</feature>
<reference evidence="6" key="2">
    <citation type="submission" date="2025-08" db="UniProtKB">
        <authorList>
            <consortium name="Ensembl"/>
        </authorList>
    </citation>
    <scope>IDENTIFICATION</scope>
</reference>
<keyword evidence="2" id="KW-0547">Nucleotide-binding</keyword>
<dbReference type="EMBL" id="AHAT01038851">
    <property type="status" value="NOT_ANNOTATED_CDS"/>
    <property type="molecule type" value="Genomic_DNA"/>
</dbReference>
<dbReference type="HOGENOM" id="CLU_010468_0_3_1"/>